<feature type="compositionally biased region" description="Polar residues" evidence="1">
    <location>
        <begin position="585"/>
        <end position="594"/>
    </location>
</feature>
<organism evidence="2 3">
    <name type="scientific">Plutella xylostella</name>
    <name type="common">Diamondback moth</name>
    <name type="synonym">Plutella maculipennis</name>
    <dbReference type="NCBI Taxonomy" id="51655"/>
    <lineage>
        <taxon>Eukaryota</taxon>
        <taxon>Metazoa</taxon>
        <taxon>Ecdysozoa</taxon>
        <taxon>Arthropoda</taxon>
        <taxon>Hexapoda</taxon>
        <taxon>Insecta</taxon>
        <taxon>Pterygota</taxon>
        <taxon>Neoptera</taxon>
        <taxon>Endopterygota</taxon>
        <taxon>Lepidoptera</taxon>
        <taxon>Glossata</taxon>
        <taxon>Ditrysia</taxon>
        <taxon>Yponomeutoidea</taxon>
        <taxon>Plutellidae</taxon>
        <taxon>Plutella</taxon>
    </lineage>
</organism>
<proteinExistence type="predicted"/>
<accession>A0ABQ7QV18</accession>
<dbReference type="EMBL" id="JAHIBW010000008">
    <property type="protein sequence ID" value="KAG7308899.1"/>
    <property type="molecule type" value="Genomic_DNA"/>
</dbReference>
<sequence>MEACVRGFSFMPDSHNATAVDLQYIEGSELERAWKATRRERVKAQEKRIWSDFVNDHDSSTALYNNDPYQFLERLPEGSLRELMDATLAEMRAEAEGTTAQSEPGSDPEEHQKPTPDAPHSAHTVTFADSDLTAERDDDVFHLFHDDENDNDDGQISVSEENEEEMLGSSDTTMRKQEQEPSHTATATASSDKQSSKSENVCDTVTNSIYCAKVKELRGKICEELLNINLTMENKLYSPLDGEELSKSQKRGVEFCTRFNRIHLYQITRQINDITRNNSSKLPFARHTQFQAQMVRVVSLHQNVLHALHALHKYLTANAVAREVCACATDLCAALREGGSVAAAVPAPAGCAEELYSDYLTANAIAREVCAGDVCAALREGGGAAAPAPPLLYSDNIDTTSQMLDSTVKAYEAKVDECLSEYMAQIAGSQSYMSNVKTRRHKKTESIASGPKSNSGSARLSMYTTNNCDKKILYQIMKRHEKPKEPEKVKSPKSSRRPLMRAPPPAPRPRRSRPRPPDGDIATMVEAFDPASSRPKESPNMSPRRTTNNSPRRMHADSPAKRTQTNTPRRSHGNTPRRPHDDLSPKSSHNTPRRLTSFVAPKNKKTTDSKQKVLPDEDKNKDLKINLAVECNLEKSDNIEKIKKKVDVATDKRVSAFFMSIPA</sequence>
<evidence type="ECO:0000313" key="2">
    <source>
        <dbReference type="EMBL" id="KAG7308899.1"/>
    </source>
</evidence>
<feature type="compositionally biased region" description="Polar residues" evidence="1">
    <location>
        <begin position="539"/>
        <end position="551"/>
    </location>
</feature>
<evidence type="ECO:0000313" key="3">
    <source>
        <dbReference type="Proteomes" id="UP000823941"/>
    </source>
</evidence>
<evidence type="ECO:0000256" key="1">
    <source>
        <dbReference type="SAM" id="MobiDB-lite"/>
    </source>
</evidence>
<feature type="compositionally biased region" description="Polar residues" evidence="1">
    <location>
        <begin position="182"/>
        <end position="199"/>
    </location>
</feature>
<feature type="compositionally biased region" description="Polar residues" evidence="1">
    <location>
        <begin position="451"/>
        <end position="462"/>
    </location>
</feature>
<comment type="caution">
    <text evidence="2">The sequence shown here is derived from an EMBL/GenBank/DDBJ whole genome shotgun (WGS) entry which is preliminary data.</text>
</comment>
<name>A0ABQ7QV18_PLUXY</name>
<dbReference type="Proteomes" id="UP000823941">
    <property type="component" value="Chromosome 8"/>
</dbReference>
<reference evidence="2 3" key="1">
    <citation type="submission" date="2021-06" db="EMBL/GenBank/DDBJ databases">
        <title>A haploid diamondback moth (Plutella xylostella L.) genome assembly resolves 31 chromosomes and identifies a diamide resistance mutation.</title>
        <authorList>
            <person name="Ward C.M."/>
            <person name="Perry K.D."/>
            <person name="Baker G."/>
            <person name="Powis K."/>
            <person name="Heckel D.G."/>
            <person name="Baxter S.W."/>
        </authorList>
    </citation>
    <scope>NUCLEOTIDE SEQUENCE [LARGE SCALE GENOMIC DNA]</scope>
    <source>
        <strain evidence="2 3">LV</strain>
        <tissue evidence="2">Single pupa</tissue>
    </source>
</reference>
<gene>
    <name evidence="2" type="ORF">JYU34_006169</name>
</gene>
<feature type="compositionally biased region" description="Basic and acidic residues" evidence="1">
    <location>
        <begin position="605"/>
        <end position="617"/>
    </location>
</feature>
<keyword evidence="3" id="KW-1185">Reference proteome</keyword>
<feature type="region of interest" description="Disordered" evidence="1">
    <location>
        <begin position="93"/>
        <end position="123"/>
    </location>
</feature>
<feature type="region of interest" description="Disordered" evidence="1">
    <location>
        <begin position="144"/>
        <end position="199"/>
    </location>
</feature>
<feature type="region of interest" description="Disordered" evidence="1">
    <location>
        <begin position="478"/>
        <end position="617"/>
    </location>
</feature>
<protein>
    <submittedName>
        <fullName evidence="2">Uncharacterized protein</fullName>
    </submittedName>
</protein>
<feature type="region of interest" description="Disordered" evidence="1">
    <location>
        <begin position="433"/>
        <end position="462"/>
    </location>
</feature>